<comment type="caution">
    <text evidence="11">The sequence shown here is derived from an EMBL/GenBank/DDBJ whole genome shotgun (WGS) entry which is preliminary data.</text>
</comment>
<dbReference type="STRING" id="301967.A6E15_16875"/>
<keyword evidence="12" id="KW-1185">Reference proteome</keyword>
<evidence type="ECO:0000256" key="8">
    <source>
        <dbReference type="ARBA" id="ARBA00034078"/>
    </source>
</evidence>
<evidence type="ECO:0000313" key="12">
    <source>
        <dbReference type="Proteomes" id="UP000189370"/>
    </source>
</evidence>
<keyword evidence="5" id="KW-0249">Electron transport</keyword>
<evidence type="ECO:0000256" key="7">
    <source>
        <dbReference type="ARBA" id="ARBA00023014"/>
    </source>
</evidence>
<keyword evidence="3" id="KW-0001">2Fe-2S</keyword>
<evidence type="ECO:0000256" key="4">
    <source>
        <dbReference type="ARBA" id="ARBA00022723"/>
    </source>
</evidence>
<name>A0A1S8B0R7_9EURY</name>
<keyword evidence="4" id="KW-0479">Metal-binding</keyword>
<organism evidence="11 12">
    <name type="scientific">Natrinema saccharevitans</name>
    <dbReference type="NCBI Taxonomy" id="301967"/>
    <lineage>
        <taxon>Archaea</taxon>
        <taxon>Methanobacteriati</taxon>
        <taxon>Methanobacteriota</taxon>
        <taxon>Stenosarchaea group</taxon>
        <taxon>Halobacteria</taxon>
        <taxon>Halobacteriales</taxon>
        <taxon>Natrialbaceae</taxon>
        <taxon>Natrinema</taxon>
    </lineage>
</organism>
<protein>
    <submittedName>
        <fullName evidence="11">Ferredoxin</fullName>
    </submittedName>
</protein>
<keyword evidence="2" id="KW-0813">Transport</keyword>
<evidence type="ECO:0000256" key="3">
    <source>
        <dbReference type="ARBA" id="ARBA00022714"/>
    </source>
</evidence>
<evidence type="ECO:0000256" key="2">
    <source>
        <dbReference type="ARBA" id="ARBA00022448"/>
    </source>
</evidence>
<dbReference type="EMBL" id="LWLN01000001">
    <property type="protein sequence ID" value="OLZ42532.1"/>
    <property type="molecule type" value="Genomic_DNA"/>
</dbReference>
<keyword evidence="6" id="KW-0408">Iron</keyword>
<feature type="domain" description="2Fe-2S ferredoxin-type" evidence="10">
    <location>
        <begin position="4"/>
        <end position="113"/>
    </location>
</feature>
<evidence type="ECO:0000259" key="10">
    <source>
        <dbReference type="PROSITE" id="PS51085"/>
    </source>
</evidence>
<comment type="cofactor">
    <cofactor evidence="8">
        <name>[2Fe-2S] cluster</name>
        <dbReference type="ChEBI" id="CHEBI:190135"/>
    </cofactor>
</comment>
<evidence type="ECO:0000256" key="6">
    <source>
        <dbReference type="ARBA" id="ARBA00023004"/>
    </source>
</evidence>
<dbReference type="PROSITE" id="PS51085">
    <property type="entry name" value="2FE2S_FER_2"/>
    <property type="match status" value="1"/>
</dbReference>
<dbReference type="InterPro" id="IPR012675">
    <property type="entry name" value="Beta-grasp_dom_sf"/>
</dbReference>
<evidence type="ECO:0000256" key="9">
    <source>
        <dbReference type="SAM" id="MobiDB-lite"/>
    </source>
</evidence>
<sequence>MTSHEVTLEWTDGRTRTLDVAERQSVLEAAQRVGARLPYDCRSGTCITCVGRLLGLEDGESDDEDASRPDVGDAFAYRRQPRALTDDERDDGYVLLCIASPQADCRIEVGPRVRAEVGDSPWA</sequence>
<accession>A0A1S8B0R7</accession>
<feature type="region of interest" description="Disordered" evidence="9">
    <location>
        <begin position="58"/>
        <end position="83"/>
    </location>
</feature>
<dbReference type="RefSeq" id="WP_076148033.1">
    <property type="nucleotide sequence ID" value="NZ_LWLN01000001.1"/>
</dbReference>
<dbReference type="SUPFAM" id="SSF54292">
    <property type="entry name" value="2Fe-2S ferredoxin-like"/>
    <property type="match status" value="1"/>
</dbReference>
<dbReference type="Proteomes" id="UP000189370">
    <property type="component" value="Unassembled WGS sequence"/>
</dbReference>
<dbReference type="OrthoDB" id="235534at2157"/>
<dbReference type="GO" id="GO:0051537">
    <property type="term" value="F:2 iron, 2 sulfur cluster binding"/>
    <property type="evidence" value="ECO:0007669"/>
    <property type="project" value="UniProtKB-KW"/>
</dbReference>
<dbReference type="Gene3D" id="3.10.20.30">
    <property type="match status" value="1"/>
</dbReference>
<dbReference type="GO" id="GO:0046872">
    <property type="term" value="F:metal ion binding"/>
    <property type="evidence" value="ECO:0007669"/>
    <property type="project" value="UniProtKB-KW"/>
</dbReference>
<dbReference type="AlphaFoldDB" id="A0A1S8B0R7"/>
<dbReference type="PANTHER" id="PTHR43112:SF3">
    <property type="entry name" value="FERREDOXIN-2, CHLOROPLASTIC"/>
    <property type="match status" value="1"/>
</dbReference>
<dbReference type="InterPro" id="IPR036010">
    <property type="entry name" value="2Fe-2S_ferredoxin-like_sf"/>
</dbReference>
<dbReference type="CDD" id="cd00207">
    <property type="entry name" value="fer2"/>
    <property type="match status" value="1"/>
</dbReference>
<proteinExistence type="inferred from homology"/>
<reference evidence="12" key="1">
    <citation type="submission" date="2016-04" db="EMBL/GenBank/DDBJ databases">
        <authorList>
            <person name="Chen S.-C."/>
            <person name="Lai M.-C."/>
        </authorList>
    </citation>
    <scope>NUCLEOTIDE SEQUENCE [LARGE SCALE GENOMIC DNA]</scope>
    <source>
        <strain evidence="12">AB14</strain>
    </source>
</reference>
<comment type="similarity">
    <text evidence="1">Belongs to the 2Fe2S plant-type ferredoxin family.</text>
</comment>
<evidence type="ECO:0000313" key="11">
    <source>
        <dbReference type="EMBL" id="OLZ42532.1"/>
    </source>
</evidence>
<dbReference type="Pfam" id="PF00111">
    <property type="entry name" value="Fer2"/>
    <property type="match status" value="1"/>
</dbReference>
<evidence type="ECO:0000256" key="5">
    <source>
        <dbReference type="ARBA" id="ARBA00022982"/>
    </source>
</evidence>
<dbReference type="PANTHER" id="PTHR43112">
    <property type="entry name" value="FERREDOXIN"/>
    <property type="match status" value="1"/>
</dbReference>
<keyword evidence="7" id="KW-0411">Iron-sulfur</keyword>
<dbReference type="InterPro" id="IPR001041">
    <property type="entry name" value="2Fe-2S_ferredoxin-type"/>
</dbReference>
<evidence type="ECO:0000256" key="1">
    <source>
        <dbReference type="ARBA" id="ARBA00007874"/>
    </source>
</evidence>
<gene>
    <name evidence="11" type="ORF">A6E15_16875</name>
</gene>